<protein>
    <submittedName>
        <fullName evidence="2">Uncharacterized protein</fullName>
    </submittedName>
</protein>
<organism evidence="2 3">
    <name type="scientific">Dreissena polymorpha</name>
    <name type="common">Zebra mussel</name>
    <name type="synonym">Mytilus polymorpha</name>
    <dbReference type="NCBI Taxonomy" id="45954"/>
    <lineage>
        <taxon>Eukaryota</taxon>
        <taxon>Metazoa</taxon>
        <taxon>Spiralia</taxon>
        <taxon>Lophotrochozoa</taxon>
        <taxon>Mollusca</taxon>
        <taxon>Bivalvia</taxon>
        <taxon>Autobranchia</taxon>
        <taxon>Heteroconchia</taxon>
        <taxon>Euheterodonta</taxon>
        <taxon>Imparidentia</taxon>
        <taxon>Neoheterodontei</taxon>
        <taxon>Myida</taxon>
        <taxon>Dreissenoidea</taxon>
        <taxon>Dreissenidae</taxon>
        <taxon>Dreissena</taxon>
    </lineage>
</organism>
<keyword evidence="3" id="KW-1185">Reference proteome</keyword>
<gene>
    <name evidence="2" type="ORF">DPMN_077217</name>
</gene>
<proteinExistence type="predicted"/>
<feature type="transmembrane region" description="Helical" evidence="1">
    <location>
        <begin position="6"/>
        <end position="28"/>
    </location>
</feature>
<reference evidence="2" key="2">
    <citation type="submission" date="2020-11" db="EMBL/GenBank/DDBJ databases">
        <authorList>
            <person name="McCartney M.A."/>
            <person name="Auch B."/>
            <person name="Kono T."/>
            <person name="Mallez S."/>
            <person name="Becker A."/>
            <person name="Gohl D.M."/>
            <person name="Silverstein K.A.T."/>
            <person name="Koren S."/>
            <person name="Bechman K.B."/>
            <person name="Herman A."/>
            <person name="Abrahante J.E."/>
            <person name="Garbe J."/>
        </authorList>
    </citation>
    <scope>NUCLEOTIDE SEQUENCE</scope>
    <source>
        <strain evidence="2">Duluth1</strain>
        <tissue evidence="2">Whole animal</tissue>
    </source>
</reference>
<reference evidence="2" key="1">
    <citation type="journal article" date="2019" name="bioRxiv">
        <title>The Genome of the Zebra Mussel, Dreissena polymorpha: A Resource for Invasive Species Research.</title>
        <authorList>
            <person name="McCartney M.A."/>
            <person name="Auch B."/>
            <person name="Kono T."/>
            <person name="Mallez S."/>
            <person name="Zhang Y."/>
            <person name="Obille A."/>
            <person name="Becker A."/>
            <person name="Abrahante J.E."/>
            <person name="Garbe J."/>
            <person name="Badalamenti J.P."/>
            <person name="Herman A."/>
            <person name="Mangelson H."/>
            <person name="Liachko I."/>
            <person name="Sullivan S."/>
            <person name="Sone E.D."/>
            <person name="Koren S."/>
            <person name="Silverstein K.A.T."/>
            <person name="Beckman K.B."/>
            <person name="Gohl D.M."/>
        </authorList>
    </citation>
    <scope>NUCLEOTIDE SEQUENCE</scope>
    <source>
        <strain evidence="2">Duluth1</strain>
        <tissue evidence="2">Whole animal</tissue>
    </source>
</reference>
<comment type="caution">
    <text evidence="2">The sequence shown here is derived from an EMBL/GenBank/DDBJ whole genome shotgun (WGS) entry which is preliminary data.</text>
</comment>
<accession>A0A9D4BGF9</accession>
<dbReference type="EMBL" id="JAIWYP010000015">
    <property type="protein sequence ID" value="KAH3702210.1"/>
    <property type="molecule type" value="Genomic_DNA"/>
</dbReference>
<evidence type="ECO:0000256" key="1">
    <source>
        <dbReference type="SAM" id="Phobius"/>
    </source>
</evidence>
<evidence type="ECO:0000313" key="3">
    <source>
        <dbReference type="Proteomes" id="UP000828390"/>
    </source>
</evidence>
<evidence type="ECO:0000313" key="2">
    <source>
        <dbReference type="EMBL" id="KAH3702210.1"/>
    </source>
</evidence>
<dbReference type="Proteomes" id="UP000828390">
    <property type="component" value="Unassembled WGS sequence"/>
</dbReference>
<sequence>MEEKILIARICVGVAVVTALVVAIICCCRIKRHRLLLHFEAYSVLPRFGTAYATVNL</sequence>
<keyword evidence="1" id="KW-1133">Transmembrane helix</keyword>
<name>A0A9D4BGF9_DREPO</name>
<dbReference type="AlphaFoldDB" id="A0A9D4BGF9"/>
<keyword evidence="1" id="KW-0812">Transmembrane</keyword>
<keyword evidence="1" id="KW-0472">Membrane</keyword>